<dbReference type="Proteomes" id="UP000070700">
    <property type="component" value="Unassembled WGS sequence"/>
</dbReference>
<evidence type="ECO:0000256" key="1">
    <source>
        <dbReference type="ARBA" id="ARBA00004141"/>
    </source>
</evidence>
<dbReference type="PANTHER" id="PTHR31645">
    <property type="entry name" value="OLIGOPEPTIDE TRANSPORTER YGL114W-RELATED"/>
    <property type="match status" value="1"/>
</dbReference>
<reference evidence="8 9" key="1">
    <citation type="submission" date="2015-10" db="EMBL/GenBank/DDBJ databases">
        <title>Full genome of DAOMC 229536 Phialocephala scopiformis, a fungal endophyte of spruce producing the potent anti-insectan compound rugulosin.</title>
        <authorList>
            <consortium name="DOE Joint Genome Institute"/>
            <person name="Walker A.K."/>
            <person name="Frasz S.L."/>
            <person name="Seifert K.A."/>
            <person name="Miller J.D."/>
            <person name="Mondo S.J."/>
            <person name="Labutti K."/>
            <person name="Lipzen A."/>
            <person name="Dockter R."/>
            <person name="Kennedy M."/>
            <person name="Grigoriev I.V."/>
            <person name="Spatafora J.W."/>
        </authorList>
    </citation>
    <scope>NUCLEOTIDE SEQUENCE [LARGE SCALE GENOMIC DNA]</scope>
    <source>
        <strain evidence="8 9">CBS 120377</strain>
    </source>
</reference>
<evidence type="ECO:0000256" key="3">
    <source>
        <dbReference type="ARBA" id="ARBA00022448"/>
    </source>
</evidence>
<organism evidence="8 9">
    <name type="scientific">Mollisia scopiformis</name>
    <name type="common">Conifer needle endophyte fungus</name>
    <name type="synonym">Phialocephala scopiformis</name>
    <dbReference type="NCBI Taxonomy" id="149040"/>
    <lineage>
        <taxon>Eukaryota</taxon>
        <taxon>Fungi</taxon>
        <taxon>Dikarya</taxon>
        <taxon>Ascomycota</taxon>
        <taxon>Pezizomycotina</taxon>
        <taxon>Leotiomycetes</taxon>
        <taxon>Helotiales</taxon>
        <taxon>Mollisiaceae</taxon>
        <taxon>Mollisia</taxon>
    </lineage>
</organism>
<feature type="transmembrane region" description="Helical" evidence="7">
    <location>
        <begin position="185"/>
        <end position="208"/>
    </location>
</feature>
<keyword evidence="4 7" id="KW-0812">Transmembrane</keyword>
<dbReference type="InterPro" id="IPR045035">
    <property type="entry name" value="YSL-like"/>
</dbReference>
<feature type="transmembrane region" description="Helical" evidence="7">
    <location>
        <begin position="520"/>
        <end position="544"/>
    </location>
</feature>
<proteinExistence type="inferred from homology"/>
<feature type="transmembrane region" description="Helical" evidence="7">
    <location>
        <begin position="486"/>
        <end position="508"/>
    </location>
</feature>
<dbReference type="InterPro" id="IPR004813">
    <property type="entry name" value="OPT"/>
</dbReference>
<dbReference type="GeneID" id="28819313"/>
<comment type="subcellular location">
    <subcellularLocation>
        <location evidence="1">Membrane</location>
        <topology evidence="1">Multi-pass membrane protein</topology>
    </subcellularLocation>
</comment>
<feature type="transmembrane region" description="Helical" evidence="7">
    <location>
        <begin position="428"/>
        <end position="448"/>
    </location>
</feature>
<keyword evidence="5 7" id="KW-1133">Transmembrane helix</keyword>
<dbReference type="EMBL" id="KQ947421">
    <property type="protein sequence ID" value="KUJ14031.1"/>
    <property type="molecule type" value="Genomic_DNA"/>
</dbReference>
<keyword evidence="9" id="KW-1185">Reference proteome</keyword>
<dbReference type="KEGG" id="psco:LY89DRAFT_590360"/>
<feature type="transmembrane region" description="Helical" evidence="7">
    <location>
        <begin position="87"/>
        <end position="104"/>
    </location>
</feature>
<dbReference type="OrthoDB" id="627262at2759"/>
<gene>
    <name evidence="8" type="ORF">LY89DRAFT_590360</name>
</gene>
<dbReference type="PANTHER" id="PTHR31645:SF0">
    <property type="entry name" value="OLIGOPEPTIDE TRANSPORTER YGL114W-RELATED"/>
    <property type="match status" value="1"/>
</dbReference>
<dbReference type="RefSeq" id="XP_018068386.1">
    <property type="nucleotide sequence ID" value="XM_018209587.1"/>
</dbReference>
<keyword evidence="6 7" id="KW-0472">Membrane</keyword>
<dbReference type="AlphaFoldDB" id="A0A194X1F7"/>
<comment type="similarity">
    <text evidence="2">Belongs to the oligopeptide OPT transporter family.</text>
</comment>
<evidence type="ECO:0000256" key="4">
    <source>
        <dbReference type="ARBA" id="ARBA00022692"/>
    </source>
</evidence>
<feature type="transmembrane region" description="Helical" evidence="7">
    <location>
        <begin position="280"/>
        <end position="298"/>
    </location>
</feature>
<evidence type="ECO:0000313" key="8">
    <source>
        <dbReference type="EMBL" id="KUJ14031.1"/>
    </source>
</evidence>
<feature type="transmembrane region" description="Helical" evidence="7">
    <location>
        <begin position="242"/>
        <end position="260"/>
    </location>
</feature>
<protein>
    <submittedName>
        <fullName evidence="8">OPT superfamily oligopeptide transporter</fullName>
    </submittedName>
</protein>
<accession>A0A194X1F7</accession>
<dbReference type="InParanoid" id="A0A194X1F7"/>
<evidence type="ECO:0000256" key="5">
    <source>
        <dbReference type="ARBA" id="ARBA00022989"/>
    </source>
</evidence>
<dbReference type="GO" id="GO:0000329">
    <property type="term" value="C:fungal-type vacuole membrane"/>
    <property type="evidence" value="ECO:0007669"/>
    <property type="project" value="TreeGrafter"/>
</dbReference>
<feature type="transmembrane region" description="Helical" evidence="7">
    <location>
        <begin position="6"/>
        <end position="25"/>
    </location>
</feature>
<feature type="transmembrane region" description="Helical" evidence="7">
    <location>
        <begin position="564"/>
        <end position="583"/>
    </location>
</feature>
<feature type="transmembrane region" description="Helical" evidence="7">
    <location>
        <begin position="339"/>
        <end position="359"/>
    </location>
</feature>
<name>A0A194X1F7_MOLSC</name>
<sequence length="587" mass="63317">MYFGMQVGSVNTISPSTALISFAIFKSPDQWLAHVFTPAENVVVQTIASSIAGMPIAASMLSVVPAFEFLRRPEEGGQRHFSITELILWSLGVSLFGTVFAAPFRKYFLLWERLRFPGGFATGVLIGALHKDGEIAYIADLDKKGLSFVDSDRAIDAAADDAGDDASPDLSQTQSHLSSTSHVAIILKAFCGTTIYIFVSYFIPILNALPVFGPAAAGDWLWFLTLSPAFTAFGMILDLSVAYSIVLGAILGWGILSPIAKNHGWAPGLATDMETGVRGWLIWISIAFLLGDAMIRALHGLTSITLGLYNSIRSQPGQFCIGCCYPLRFVTYLVFGREIPLYLIVTAVAIAFPLCLVVIQSTGETDTVPLNSLSNACQFLFLLMLFEGAGAKLATMIAGAITEAGLWQSAVLMTDLKTAYLVRASPRVMFHAQLLGSVIGCFIGSVIYRTFTAVYSIPSKEFSIPLAHMWVNTARLAKGGDLPKGVVPFAIAALFILACLRAICITAGQRRWTSWLPSGVAISIGMYVPPSVTLAKFIGAGLRLYFMRWWAVSELTLMAAATDYILSEGTLGFVPMTMAALGIPRLM</sequence>
<evidence type="ECO:0000256" key="2">
    <source>
        <dbReference type="ARBA" id="ARBA00008807"/>
    </source>
</evidence>
<evidence type="ECO:0000256" key="6">
    <source>
        <dbReference type="ARBA" id="ARBA00023136"/>
    </source>
</evidence>
<feature type="transmembrane region" description="Helical" evidence="7">
    <location>
        <begin position="379"/>
        <end position="407"/>
    </location>
</feature>
<keyword evidence="3" id="KW-0813">Transport</keyword>
<dbReference type="GO" id="GO:0035673">
    <property type="term" value="F:oligopeptide transmembrane transporter activity"/>
    <property type="evidence" value="ECO:0007669"/>
    <property type="project" value="InterPro"/>
</dbReference>
<evidence type="ECO:0000313" key="9">
    <source>
        <dbReference type="Proteomes" id="UP000070700"/>
    </source>
</evidence>
<evidence type="ECO:0000256" key="7">
    <source>
        <dbReference type="SAM" id="Phobius"/>
    </source>
</evidence>
<dbReference type="Pfam" id="PF03169">
    <property type="entry name" value="OPT"/>
    <property type="match status" value="2"/>
</dbReference>